<dbReference type="InterPro" id="IPR051954">
    <property type="entry name" value="tRNA_methyltransferase_THADA"/>
</dbReference>
<feature type="domain" description="tRNA (32-2'-O)-methyltransferase regulator THADA-like C-terminal TPR repeats region" evidence="6">
    <location>
        <begin position="1176"/>
        <end position="1325"/>
    </location>
</feature>
<evidence type="ECO:0000259" key="5">
    <source>
        <dbReference type="Pfam" id="PF25150"/>
    </source>
</evidence>
<comment type="similarity">
    <text evidence="1">Belongs to the THADA family.</text>
</comment>
<dbReference type="PANTHER" id="PTHR14387">
    <property type="entry name" value="THADA/DEATH RECEPTOR INTERACTING PROTEIN"/>
    <property type="match status" value="1"/>
</dbReference>
<dbReference type="OrthoDB" id="73997at2759"/>
<dbReference type="Pfam" id="PF25150">
    <property type="entry name" value="TPR_Trm732"/>
    <property type="match status" value="1"/>
</dbReference>
<dbReference type="InterPro" id="IPR016024">
    <property type="entry name" value="ARM-type_fold"/>
</dbReference>
<dbReference type="GO" id="GO:0030488">
    <property type="term" value="P:tRNA methylation"/>
    <property type="evidence" value="ECO:0007669"/>
    <property type="project" value="TreeGrafter"/>
</dbReference>
<evidence type="ECO:0000259" key="6">
    <source>
        <dbReference type="Pfam" id="PF25151"/>
    </source>
</evidence>
<evidence type="ECO:0000259" key="4">
    <source>
        <dbReference type="Pfam" id="PF10350"/>
    </source>
</evidence>
<evidence type="ECO:0008006" key="9">
    <source>
        <dbReference type="Google" id="ProtNLM"/>
    </source>
</evidence>
<evidence type="ECO:0000313" key="8">
    <source>
        <dbReference type="Proteomes" id="UP000812440"/>
    </source>
</evidence>
<comment type="function">
    <text evidence="3">Together with methyltransferase FTSJ1, methylates the 2'-O-ribose of nucleotides at position 32 of the anticodon loop of substrate tRNAs.</text>
</comment>
<comment type="caution">
    <text evidence="7">The sequence shown here is derived from an EMBL/GenBank/DDBJ whole genome shotgun (WGS) entry which is preliminary data.</text>
</comment>
<dbReference type="InterPro" id="IPR019442">
    <property type="entry name" value="THADA/TRM732_DUF2428"/>
</dbReference>
<dbReference type="InterPro" id="IPR056842">
    <property type="entry name" value="THADA-like_TPR_C"/>
</dbReference>
<name>A0A8T2KFP0_9PIPI</name>
<feature type="domain" description="DUF2428" evidence="4">
    <location>
        <begin position="915"/>
        <end position="1173"/>
    </location>
</feature>
<organism evidence="7 8">
    <name type="scientific">Hymenochirus boettgeri</name>
    <name type="common">Congo dwarf clawed frog</name>
    <dbReference type="NCBI Taxonomy" id="247094"/>
    <lineage>
        <taxon>Eukaryota</taxon>
        <taxon>Metazoa</taxon>
        <taxon>Chordata</taxon>
        <taxon>Craniata</taxon>
        <taxon>Vertebrata</taxon>
        <taxon>Euteleostomi</taxon>
        <taxon>Amphibia</taxon>
        <taxon>Batrachia</taxon>
        <taxon>Anura</taxon>
        <taxon>Pipoidea</taxon>
        <taxon>Pipidae</taxon>
        <taxon>Pipinae</taxon>
        <taxon>Hymenochirus</taxon>
    </lineage>
</organism>
<keyword evidence="8" id="KW-1185">Reference proteome</keyword>
<dbReference type="Pfam" id="PF10350">
    <property type="entry name" value="DUF2428"/>
    <property type="match status" value="1"/>
</dbReference>
<keyword evidence="2" id="KW-0819">tRNA processing</keyword>
<dbReference type="Proteomes" id="UP000812440">
    <property type="component" value="Chromosome 1"/>
</dbReference>
<feature type="domain" description="tRNA (32-2'-O)-methyltransferase regulator THADA-like TPR repeats region" evidence="5">
    <location>
        <begin position="527"/>
        <end position="740"/>
    </location>
</feature>
<reference evidence="7" key="1">
    <citation type="thesis" date="2020" institute="ProQuest LLC" country="789 East Eisenhower Parkway, Ann Arbor, MI, USA">
        <title>Comparative Genomics and Chromosome Evolution.</title>
        <authorList>
            <person name="Mudd A.B."/>
        </authorList>
    </citation>
    <scope>NUCLEOTIDE SEQUENCE</scope>
    <source>
        <strain evidence="7">Female2</strain>
        <tissue evidence="7">Blood</tissue>
    </source>
</reference>
<evidence type="ECO:0000256" key="3">
    <source>
        <dbReference type="ARBA" id="ARBA00035625"/>
    </source>
</evidence>
<protein>
    <recommendedName>
        <fullName evidence="9">DUF2428 domain-containing protein</fullName>
    </recommendedName>
</protein>
<sequence length="1854" mass="205928">MFTFGKCSVHIMAAAMVVHVGELSAEIGQCALIYEDKGLGALSDVALTLQKSVDASIKRCKDKHLEECFRLLSTAEDALETLSEADLLPLIKCLVTCQTLTCSSFSSFQKLEKIIAKLSQNRSHLVTEQLESLLCKLTKNQVEEAENQVSLLWHLCMYLEGSSAGRKYFRQHLHLLISRVSATFFDLLQNQTKETEEQCNLSVKVCLYLFKELGEGIAPMVWVSASSTSPLQSILQSLLKVITNQNECMDTRLLAGTAIASLANTDPNTVSGALAGLNLVQQMTKASSGLASFGELCIPIPCPLMDELSLIVVVRGLLTCGKVDLLTCLLPGFNQHMTALELLFPVVTSLCEGQKDHYYRYQVLCLWLQRVREQISHILKIKVKCLLASDQKSLVSKLLWTGVEMQEYGMSDLMIKCFQHFLHIIHSECKLLGLPEDPIFQEVLKRVMEISWRSRSRCIPLCAVLPFLGTKKVLELYPELLNHLFYCLGINYLCPNSSETYHIFINLQRAEWSQDGHRDENEMARLWAVSWLTLFCDALASSKSALQSNCTNHFLPCTLRCFPISFSLMADQLHGSGISEMYGWVSLVYAQKLVFGKVNMEIYTKLQQCLDSSDEAVRLCAFNFLCCSPHSSQLPSLQELEMLKKFLPFNMGCDSPGFRQQLQAVLRKALHRLRDGTLAVLRKRQSKEEEISKVIDFVEWLLQLSISCLSAAGNYQRRCTGLLTLCALLESCTDSWTPQRKKGQPPLDMSMLLNYAGKSGYWDFFSQTNLQALLGCVQDSTNEIREMASDLIVRFFPESPKPLTLAMFDLGKSYISSPRVSMAEAGALLLKIILHRQDAEFMFPGGASFSAQSFVAYLTNLLKDHYYSARENMLHAATCKPLHGVISALRLCLLEVPFVLNSLSNTEFAEGWRCLFKDLVSTLRSITLFILSVLYGVQGKEAPAAPSFADMGKAVGALIAQGRGLDDVQGDTFLSEEHSLIMTCCWVSLKEIGVLLGPLVEKISNTTTLLPSSAVQEAVFTYQDIFLRCRHWGAVEGCSSGFTRLCSALLYHVDPKMRAIPKDLITKALALCRSQHTLSVTRRAAGFPVLLQCILCAEKTQRPLLMYCVQSLLELAQEPLSAEWDQTRDIPQVSAVHALQTMLRCAGLRTALLIHAVPMMSLALCSLRSPCWAMHNAALQLFSALAGVILGLSCSNGDSSVQSTLSAGALLRRYSGLQDVLLQELYSAQYEETTLQPSVYLPLTLLAKLQPGGDSDASCLVKPLMDLSRNPIYAVRVMAAQALVTVVQVKNYHVVLLQLVGDLPLACEGVCHNSLHGNLLQIHALLLSILKETRLTEDVRLIMQQKLLSVMWLLSPAQRCPLVRTAFLDLLSLLVPNCGKDFARIVHEAILKVLSEEKQGTEVGSAVFHEACVSYICNEVSSPVDPALYSHIINLLRAGHPSVLKWLNKCGEGEMSLTLARIIRDTLQDLFCELLSEGHYSSTHNLRLYLESFVHLHTMYNQLSDLHHSQTSPLQCIGVLLTLLESHNVAPQLRGCALCTVGLLLKHGSLNVCLFSRWLSAVVHYADPALSCEVLRLAAAQALVLAGSEPVNKALKEGKSDYTKLAVRVIICGVDLLQDEDRGVREAAARFAVSLLAQPDKVTIHSDRALLHLFRLLKESFWNCEETFSSLILRLPPWDVHAAVTSLLDRSVLLYEEDEPNMFADSRFLSTLLLPLLSCIVKLASTSALLPSVVLGWVTDNAAPLRNQIQRCLCWCREHDTSSLLRVKASGCPHVHTSVLGLLIRGRLMLEAWESFSSTGLTHLDVSCLRKELSELQANFILHGTGSFCEFCLKPQEVTSLRGEDVCKSTKYIL</sequence>
<dbReference type="EMBL" id="JAACNH010000001">
    <property type="protein sequence ID" value="KAG8455899.1"/>
    <property type="molecule type" value="Genomic_DNA"/>
</dbReference>
<evidence type="ECO:0000313" key="7">
    <source>
        <dbReference type="EMBL" id="KAG8455899.1"/>
    </source>
</evidence>
<proteinExistence type="inferred from homology"/>
<gene>
    <name evidence="7" type="ORF">GDO86_001915</name>
</gene>
<dbReference type="SUPFAM" id="SSF48371">
    <property type="entry name" value="ARM repeat"/>
    <property type="match status" value="2"/>
</dbReference>
<dbReference type="InterPro" id="IPR056843">
    <property type="entry name" value="THADA-like_TPR"/>
</dbReference>
<evidence type="ECO:0000256" key="2">
    <source>
        <dbReference type="ARBA" id="ARBA00022694"/>
    </source>
</evidence>
<accession>A0A8T2KFP0</accession>
<evidence type="ECO:0000256" key="1">
    <source>
        <dbReference type="ARBA" id="ARBA00010409"/>
    </source>
</evidence>
<dbReference type="GO" id="GO:0005829">
    <property type="term" value="C:cytosol"/>
    <property type="evidence" value="ECO:0007669"/>
    <property type="project" value="TreeGrafter"/>
</dbReference>
<dbReference type="PANTHER" id="PTHR14387:SF0">
    <property type="entry name" value="DUF2428 DOMAIN-CONTAINING PROTEIN"/>
    <property type="match status" value="1"/>
</dbReference>
<dbReference type="Pfam" id="PF25151">
    <property type="entry name" value="TPR_Trm732_C"/>
    <property type="match status" value="1"/>
</dbReference>